<dbReference type="InterPro" id="IPR038570">
    <property type="entry name" value="HicA_sf"/>
</dbReference>
<dbReference type="InterPro" id="IPR012933">
    <property type="entry name" value="HicA_mRNA_interferase"/>
</dbReference>
<accession>B1I2V7</accession>
<evidence type="ECO:0000256" key="6">
    <source>
        <dbReference type="ARBA" id="ARBA00022884"/>
    </source>
</evidence>
<evidence type="ECO:0000256" key="2">
    <source>
        <dbReference type="ARBA" id="ARBA00022649"/>
    </source>
</evidence>
<keyword evidence="2" id="KW-1277">Toxin-antitoxin system</keyword>
<keyword evidence="3" id="KW-0540">Nuclease</keyword>
<dbReference type="SUPFAM" id="SSF54786">
    <property type="entry name" value="YcfA/nrd intein domain"/>
    <property type="match status" value="1"/>
</dbReference>
<organism evidence="8 9">
    <name type="scientific">Desulforudis audaxviator (strain MP104C)</name>
    <dbReference type="NCBI Taxonomy" id="477974"/>
    <lineage>
        <taxon>Bacteria</taxon>
        <taxon>Bacillati</taxon>
        <taxon>Bacillota</taxon>
        <taxon>Clostridia</taxon>
        <taxon>Thermoanaerobacterales</taxon>
        <taxon>Candidatus Desulforudaceae</taxon>
        <taxon>Candidatus Desulforudis</taxon>
    </lineage>
</organism>
<proteinExistence type="inferred from homology"/>
<keyword evidence="5" id="KW-0378">Hydrolase</keyword>
<evidence type="ECO:0000256" key="1">
    <source>
        <dbReference type="ARBA" id="ARBA00006620"/>
    </source>
</evidence>
<protein>
    <recommendedName>
        <fullName evidence="10">YcfA family protein</fullName>
    </recommendedName>
</protein>
<dbReference type="eggNOG" id="COG1724">
    <property type="taxonomic scope" value="Bacteria"/>
</dbReference>
<evidence type="ECO:0000313" key="8">
    <source>
        <dbReference type="EMBL" id="ACA59291.1"/>
    </source>
</evidence>
<dbReference type="EMBL" id="CP000860">
    <property type="protein sequence ID" value="ACA59291.1"/>
    <property type="molecule type" value="Genomic_DNA"/>
</dbReference>
<evidence type="ECO:0000313" key="9">
    <source>
        <dbReference type="Proteomes" id="UP000008544"/>
    </source>
</evidence>
<keyword evidence="7" id="KW-0346">Stress response</keyword>
<dbReference type="KEGG" id="dau:Daud_0769"/>
<gene>
    <name evidence="8" type="ordered locus">Daud_0769</name>
</gene>
<dbReference type="RefSeq" id="WP_012301877.1">
    <property type="nucleotide sequence ID" value="NC_010424.1"/>
</dbReference>
<dbReference type="AlphaFoldDB" id="B1I2V7"/>
<dbReference type="STRING" id="477974.Daud_0769"/>
<reference evidence="8 9" key="2">
    <citation type="journal article" date="2008" name="Science">
        <title>Environmental genomics reveals a single-species ecosystem deep within Earth.</title>
        <authorList>
            <person name="Chivian D."/>
            <person name="Brodie E.L."/>
            <person name="Alm E.J."/>
            <person name="Culley D.E."/>
            <person name="Dehal P.S."/>
            <person name="Desantis T.Z."/>
            <person name="Gihring T.M."/>
            <person name="Lapidus A."/>
            <person name="Lin L.H."/>
            <person name="Lowry S.R."/>
            <person name="Moser D.P."/>
            <person name="Richardson P.M."/>
            <person name="Southam G."/>
            <person name="Wanger G."/>
            <person name="Pratt L.M."/>
            <person name="Andersen G.L."/>
            <person name="Hazen T.C."/>
            <person name="Brockman F.J."/>
            <person name="Arkin A.P."/>
            <person name="Onstott T.C."/>
        </authorList>
    </citation>
    <scope>NUCLEOTIDE SEQUENCE [LARGE SCALE GENOMIC DNA]</scope>
    <source>
        <strain evidence="8 9">MP104C</strain>
    </source>
</reference>
<evidence type="ECO:0000256" key="7">
    <source>
        <dbReference type="ARBA" id="ARBA00023016"/>
    </source>
</evidence>
<dbReference type="HOGENOM" id="CLU_164851_9_0_9"/>
<comment type="similarity">
    <text evidence="1">Belongs to the HicA mRNA interferase family.</text>
</comment>
<keyword evidence="6" id="KW-0694">RNA-binding</keyword>
<dbReference type="Proteomes" id="UP000008544">
    <property type="component" value="Chromosome"/>
</dbReference>
<evidence type="ECO:0000256" key="4">
    <source>
        <dbReference type="ARBA" id="ARBA00022759"/>
    </source>
</evidence>
<dbReference type="GO" id="GO:0016787">
    <property type="term" value="F:hydrolase activity"/>
    <property type="evidence" value="ECO:0007669"/>
    <property type="project" value="UniProtKB-KW"/>
</dbReference>
<sequence length="62" mass="7190">MKPVSRRELIRRLRSFGFEGPFSGGHHSFMKRGKLKLRIPNPHGKDIGVPLLRRDIKAGRHF</sequence>
<dbReference type="GO" id="GO:0004519">
    <property type="term" value="F:endonuclease activity"/>
    <property type="evidence" value="ECO:0007669"/>
    <property type="project" value="UniProtKB-KW"/>
</dbReference>
<keyword evidence="9" id="KW-1185">Reference proteome</keyword>
<reference evidence="9" key="1">
    <citation type="submission" date="2007-10" db="EMBL/GenBank/DDBJ databases">
        <title>Complete sequence of chromosome of Desulforudis audaxviator MP104C.</title>
        <authorList>
            <person name="Copeland A."/>
            <person name="Lucas S."/>
            <person name="Lapidus A."/>
            <person name="Barry K."/>
            <person name="Glavina del Rio T."/>
            <person name="Dalin E."/>
            <person name="Tice H."/>
            <person name="Bruce D."/>
            <person name="Pitluck S."/>
            <person name="Lowry S.R."/>
            <person name="Larimer F."/>
            <person name="Land M.L."/>
            <person name="Hauser L."/>
            <person name="Kyrpides N."/>
            <person name="Ivanova N.N."/>
            <person name="Richardson P."/>
        </authorList>
    </citation>
    <scope>NUCLEOTIDE SEQUENCE [LARGE SCALE GENOMIC DNA]</scope>
    <source>
        <strain evidence="9">MP104C</strain>
    </source>
</reference>
<dbReference type="GO" id="GO:0003729">
    <property type="term" value="F:mRNA binding"/>
    <property type="evidence" value="ECO:0007669"/>
    <property type="project" value="InterPro"/>
</dbReference>
<name>B1I2V7_DESAP</name>
<keyword evidence="4" id="KW-0255">Endonuclease</keyword>
<dbReference type="Gene3D" id="3.30.920.30">
    <property type="entry name" value="Hypothetical protein"/>
    <property type="match status" value="1"/>
</dbReference>
<evidence type="ECO:0000256" key="3">
    <source>
        <dbReference type="ARBA" id="ARBA00022722"/>
    </source>
</evidence>
<evidence type="ECO:0008006" key="10">
    <source>
        <dbReference type="Google" id="ProtNLM"/>
    </source>
</evidence>
<dbReference type="Pfam" id="PF07927">
    <property type="entry name" value="HicA_toxin"/>
    <property type="match status" value="1"/>
</dbReference>
<evidence type="ECO:0000256" key="5">
    <source>
        <dbReference type="ARBA" id="ARBA00022801"/>
    </source>
</evidence>